<proteinExistence type="predicted"/>
<accession>A0A3S5ANZ4</accession>
<evidence type="ECO:0000313" key="1">
    <source>
        <dbReference type="EMBL" id="VEL41590.1"/>
    </source>
</evidence>
<evidence type="ECO:0000313" key="2">
    <source>
        <dbReference type="Proteomes" id="UP000784294"/>
    </source>
</evidence>
<protein>
    <submittedName>
        <fullName evidence="1">Uncharacterized protein</fullName>
    </submittedName>
</protein>
<keyword evidence="2" id="KW-1185">Reference proteome</keyword>
<dbReference type="OrthoDB" id="205662at2759"/>
<gene>
    <name evidence="1" type="ORF">PXEA_LOCUS35030</name>
</gene>
<dbReference type="AlphaFoldDB" id="A0A3S5ANZ4"/>
<reference evidence="1" key="1">
    <citation type="submission" date="2018-11" db="EMBL/GenBank/DDBJ databases">
        <authorList>
            <consortium name="Pathogen Informatics"/>
        </authorList>
    </citation>
    <scope>NUCLEOTIDE SEQUENCE</scope>
</reference>
<dbReference type="Gene3D" id="1.25.10.10">
    <property type="entry name" value="Leucine-rich Repeat Variant"/>
    <property type="match status" value="1"/>
</dbReference>
<organism evidence="1 2">
    <name type="scientific">Protopolystoma xenopodis</name>
    <dbReference type="NCBI Taxonomy" id="117903"/>
    <lineage>
        <taxon>Eukaryota</taxon>
        <taxon>Metazoa</taxon>
        <taxon>Spiralia</taxon>
        <taxon>Lophotrochozoa</taxon>
        <taxon>Platyhelminthes</taxon>
        <taxon>Monogenea</taxon>
        <taxon>Polyopisthocotylea</taxon>
        <taxon>Polystomatidea</taxon>
        <taxon>Polystomatidae</taxon>
        <taxon>Protopolystoma</taxon>
    </lineage>
</organism>
<name>A0A3S5ANZ4_9PLAT</name>
<dbReference type="InterPro" id="IPR011989">
    <property type="entry name" value="ARM-like"/>
</dbReference>
<sequence>MNTKDVVNCIKKALGQTNVGIRTAGINLAITLQLFMGVDNLRLLLADEKPSQLAIIDSEFSRLESKTAPVPIRNTALKRLQLRTQEINSIKKYSCIANSEAVKQEESRETSAEVAVNPEDLITRTDIW</sequence>
<dbReference type="EMBL" id="CAAALY010270052">
    <property type="protein sequence ID" value="VEL41590.1"/>
    <property type="molecule type" value="Genomic_DNA"/>
</dbReference>
<dbReference type="Proteomes" id="UP000784294">
    <property type="component" value="Unassembled WGS sequence"/>
</dbReference>
<comment type="caution">
    <text evidence="1">The sequence shown here is derived from an EMBL/GenBank/DDBJ whole genome shotgun (WGS) entry which is preliminary data.</text>
</comment>